<dbReference type="CDD" id="cd09212">
    <property type="entry name" value="PUB"/>
    <property type="match status" value="1"/>
</dbReference>
<dbReference type="InterPro" id="IPR036339">
    <property type="entry name" value="PUB-like_dom_sf"/>
</dbReference>
<reference evidence="3 4" key="1">
    <citation type="submission" date="2019-07" db="EMBL/GenBank/DDBJ databases">
        <title>Genomics analysis of Aphanomyces spp. identifies a new class of oomycete effector associated with host adaptation.</title>
        <authorList>
            <person name="Gaulin E."/>
        </authorList>
    </citation>
    <scope>NUCLEOTIDE SEQUENCE [LARGE SCALE GENOMIC DNA]</scope>
    <source>
        <strain evidence="3 4">ATCC 201684</strain>
    </source>
</reference>
<dbReference type="AlphaFoldDB" id="A0A6G0WGZ8"/>
<dbReference type="SUPFAM" id="SSF143503">
    <property type="entry name" value="PUG domain-like"/>
    <property type="match status" value="1"/>
</dbReference>
<protein>
    <recommendedName>
        <fullName evidence="2">PUB domain-containing protein</fullName>
    </recommendedName>
</protein>
<sequence length="259" mass="28150">MDWFKKKTKQVQDKVAKIQQDQKLKSQTFSGAGHTLDGSSAAPAPKPSIFKRPASAPALTDEERALRRQQQAEAAAKRGVPQPKKRTTASSLDADLERDDDQDDTPSEIFEQAKALEQMRIQESGFNPYQATFSSATEARSASAIVADTSAQPPPPPSRPSPPKPRAAPKVSLPAPTAATLRKMLQNILDNPDEEKFQKLRLSNSAIQSKIVAVPEAVALLHDIGFDPVTMEDGEDYLVLNAIRTSQETLQLALSSLPS</sequence>
<name>A0A6G0WGZ8_9STRA</name>
<dbReference type="PANTHER" id="PTHR47694">
    <property type="entry name" value="PLANT UBX DOMAIN-CONTAINING PROTEIN 2"/>
    <property type="match status" value="1"/>
</dbReference>
<evidence type="ECO:0000313" key="4">
    <source>
        <dbReference type="Proteomes" id="UP000481153"/>
    </source>
</evidence>
<feature type="domain" description="PUB" evidence="2">
    <location>
        <begin position="179"/>
        <end position="247"/>
    </location>
</feature>
<dbReference type="Proteomes" id="UP000481153">
    <property type="component" value="Unassembled WGS sequence"/>
</dbReference>
<dbReference type="Pfam" id="PF09409">
    <property type="entry name" value="PUB"/>
    <property type="match status" value="1"/>
</dbReference>
<feature type="compositionally biased region" description="Pro residues" evidence="1">
    <location>
        <begin position="152"/>
        <end position="166"/>
    </location>
</feature>
<feature type="compositionally biased region" description="Polar residues" evidence="1">
    <location>
        <begin position="131"/>
        <end position="140"/>
    </location>
</feature>
<dbReference type="InterPro" id="IPR018997">
    <property type="entry name" value="PUB_domain"/>
</dbReference>
<proteinExistence type="predicted"/>
<evidence type="ECO:0000256" key="1">
    <source>
        <dbReference type="SAM" id="MobiDB-lite"/>
    </source>
</evidence>
<feature type="compositionally biased region" description="Acidic residues" evidence="1">
    <location>
        <begin position="94"/>
        <end position="106"/>
    </location>
</feature>
<dbReference type="PANTHER" id="PTHR47694:SF1">
    <property type="entry name" value="PLANT UBX DOMAIN-CONTAINING PROTEIN 2"/>
    <property type="match status" value="1"/>
</dbReference>
<organism evidence="3 4">
    <name type="scientific">Aphanomyces euteiches</name>
    <dbReference type="NCBI Taxonomy" id="100861"/>
    <lineage>
        <taxon>Eukaryota</taxon>
        <taxon>Sar</taxon>
        <taxon>Stramenopiles</taxon>
        <taxon>Oomycota</taxon>
        <taxon>Saprolegniomycetes</taxon>
        <taxon>Saprolegniales</taxon>
        <taxon>Verrucalvaceae</taxon>
        <taxon>Aphanomyces</taxon>
    </lineage>
</organism>
<dbReference type="EMBL" id="VJMJ01000216">
    <property type="protein sequence ID" value="KAF0726436.1"/>
    <property type="molecule type" value="Genomic_DNA"/>
</dbReference>
<feature type="region of interest" description="Disordered" evidence="1">
    <location>
        <begin position="16"/>
        <end position="112"/>
    </location>
</feature>
<comment type="caution">
    <text evidence="3">The sequence shown here is derived from an EMBL/GenBank/DDBJ whole genome shotgun (WGS) entry which is preliminary data.</text>
</comment>
<evidence type="ECO:0000259" key="2">
    <source>
        <dbReference type="Pfam" id="PF09409"/>
    </source>
</evidence>
<gene>
    <name evidence="3" type="ORF">Ae201684_015324</name>
</gene>
<dbReference type="Gene3D" id="1.20.58.2190">
    <property type="match status" value="1"/>
</dbReference>
<dbReference type="VEuPathDB" id="FungiDB:AeMF1_019073"/>
<keyword evidence="4" id="KW-1185">Reference proteome</keyword>
<accession>A0A6G0WGZ8</accession>
<feature type="region of interest" description="Disordered" evidence="1">
    <location>
        <begin position="131"/>
        <end position="172"/>
    </location>
</feature>
<dbReference type="SMART" id="SM00580">
    <property type="entry name" value="PUG"/>
    <property type="match status" value="1"/>
</dbReference>
<evidence type="ECO:0000313" key="3">
    <source>
        <dbReference type="EMBL" id="KAF0726436.1"/>
    </source>
</evidence>